<dbReference type="Pfam" id="PF03547">
    <property type="entry name" value="Mem_trans"/>
    <property type="match status" value="1"/>
</dbReference>
<evidence type="ECO:0000313" key="9">
    <source>
        <dbReference type="Proteomes" id="UP000629963"/>
    </source>
</evidence>
<feature type="transmembrane region" description="Helical" evidence="7">
    <location>
        <begin position="247"/>
        <end position="268"/>
    </location>
</feature>
<accession>A0ABR7J6X8</accession>
<evidence type="ECO:0000313" key="8">
    <source>
        <dbReference type="EMBL" id="MBC5841217.1"/>
    </source>
</evidence>
<feature type="transmembrane region" description="Helical" evidence="7">
    <location>
        <begin position="57"/>
        <end position="79"/>
    </location>
</feature>
<proteinExistence type="predicted"/>
<feature type="transmembrane region" description="Helical" evidence="7">
    <location>
        <begin position="221"/>
        <end position="241"/>
    </location>
</feature>
<feature type="transmembrane region" description="Helical" evidence="7">
    <location>
        <begin position="280"/>
        <end position="299"/>
    </location>
</feature>
<evidence type="ECO:0000256" key="4">
    <source>
        <dbReference type="ARBA" id="ARBA00022692"/>
    </source>
</evidence>
<evidence type="ECO:0000256" key="2">
    <source>
        <dbReference type="ARBA" id="ARBA00022448"/>
    </source>
</evidence>
<evidence type="ECO:0000256" key="1">
    <source>
        <dbReference type="ARBA" id="ARBA00004141"/>
    </source>
</evidence>
<protein>
    <submittedName>
        <fullName evidence="8">AEC family transporter</fullName>
    </submittedName>
</protein>
<dbReference type="Proteomes" id="UP000629963">
    <property type="component" value="Unassembled WGS sequence"/>
</dbReference>
<dbReference type="RefSeq" id="WP_187009809.1">
    <property type="nucleotide sequence ID" value="NZ_JACRUI010000002.1"/>
</dbReference>
<evidence type="ECO:0000256" key="7">
    <source>
        <dbReference type="SAM" id="Phobius"/>
    </source>
</evidence>
<keyword evidence="4 7" id="KW-0812">Transmembrane</keyword>
<dbReference type="PANTHER" id="PTHR36838">
    <property type="entry name" value="AUXIN EFFLUX CARRIER FAMILY PROTEIN"/>
    <property type="match status" value="1"/>
</dbReference>
<evidence type="ECO:0000256" key="6">
    <source>
        <dbReference type="ARBA" id="ARBA00023136"/>
    </source>
</evidence>
<keyword evidence="2" id="KW-0813">Transport</keyword>
<organism evidence="8 9">
    <name type="scientific">Flavobacterium kayseriense</name>
    <dbReference type="NCBI Taxonomy" id="2764714"/>
    <lineage>
        <taxon>Bacteria</taxon>
        <taxon>Pseudomonadati</taxon>
        <taxon>Bacteroidota</taxon>
        <taxon>Flavobacteriia</taxon>
        <taxon>Flavobacteriales</taxon>
        <taxon>Flavobacteriaceae</taxon>
        <taxon>Flavobacterium</taxon>
    </lineage>
</organism>
<sequence>MSNFILIFVYLLLGLALQRVKWIPTTTYKVLNKIAVNFCLPALALFYIPKIHWSNELLYPIGAAWIGFGASFLFFYFLGKQLGWSKKLTGCLILTAGLSNTSFLGFPIISAIYGPEGMKTAIMIDQPGSFVVLSTLGVLVAAMYSKGETNAGLILKKVLFFPPFLTFVLACVMNVLNFDFIAIVQEGMHSVGSLITPLALISVGLQLSFDSRSAHWRFLGLGLFFKLILMPAIFYVGYILILGQQSMMIDVVIMETAMAPMITGCILASTYGLKPKLSSMMIGFGIPLSFLTLACWYLLLQISH</sequence>
<reference evidence="8 9" key="1">
    <citation type="submission" date="2020-08" db="EMBL/GenBank/DDBJ databases">
        <title>Description of novel Flavobacterium F-380 isolate.</title>
        <authorList>
            <person name="Saticioglu I.B."/>
            <person name="Duman M."/>
            <person name="Altun S."/>
        </authorList>
    </citation>
    <scope>NUCLEOTIDE SEQUENCE [LARGE SCALE GENOMIC DNA]</scope>
    <source>
        <strain evidence="8 9">F-380</strain>
    </source>
</reference>
<dbReference type="EMBL" id="JACRUJ010000002">
    <property type="protein sequence ID" value="MBC5841217.1"/>
    <property type="molecule type" value="Genomic_DNA"/>
</dbReference>
<name>A0ABR7J6X8_9FLAO</name>
<keyword evidence="5 7" id="KW-1133">Transmembrane helix</keyword>
<keyword evidence="6 7" id="KW-0472">Membrane</keyword>
<dbReference type="PANTHER" id="PTHR36838:SF1">
    <property type="entry name" value="SLR1864 PROTEIN"/>
    <property type="match status" value="1"/>
</dbReference>
<feature type="transmembrane region" description="Helical" evidence="7">
    <location>
        <begin position="190"/>
        <end position="209"/>
    </location>
</feature>
<feature type="transmembrane region" description="Helical" evidence="7">
    <location>
        <begin position="91"/>
        <end position="114"/>
    </location>
</feature>
<feature type="transmembrane region" description="Helical" evidence="7">
    <location>
        <begin position="164"/>
        <end position="184"/>
    </location>
</feature>
<comment type="subcellular location">
    <subcellularLocation>
        <location evidence="1">Membrane</location>
        <topology evidence="1">Multi-pass membrane protein</topology>
    </subcellularLocation>
</comment>
<keyword evidence="3" id="KW-1003">Cell membrane</keyword>
<evidence type="ECO:0000256" key="5">
    <source>
        <dbReference type="ARBA" id="ARBA00022989"/>
    </source>
</evidence>
<gene>
    <name evidence="8" type="ORF">H8R23_07340</name>
</gene>
<dbReference type="InterPro" id="IPR004776">
    <property type="entry name" value="Mem_transp_PIN-like"/>
</dbReference>
<feature type="transmembrane region" description="Helical" evidence="7">
    <location>
        <begin position="126"/>
        <end position="144"/>
    </location>
</feature>
<comment type="caution">
    <text evidence="8">The sequence shown here is derived from an EMBL/GenBank/DDBJ whole genome shotgun (WGS) entry which is preliminary data.</text>
</comment>
<keyword evidence="9" id="KW-1185">Reference proteome</keyword>
<evidence type="ECO:0000256" key="3">
    <source>
        <dbReference type="ARBA" id="ARBA00022475"/>
    </source>
</evidence>